<dbReference type="RefSeq" id="WP_144072872.1">
    <property type="nucleotide sequence ID" value="NZ_CP076128.1"/>
</dbReference>
<dbReference type="InterPro" id="IPR036271">
    <property type="entry name" value="Tet_transcr_reg_TetR-rel_C_sf"/>
</dbReference>
<dbReference type="PRINTS" id="PR00455">
    <property type="entry name" value="HTHTETR"/>
</dbReference>
<organism evidence="6 7">
    <name type="scientific">Flammeovirga kamogawensis</name>
    <dbReference type="NCBI Taxonomy" id="373891"/>
    <lineage>
        <taxon>Bacteria</taxon>
        <taxon>Pseudomonadati</taxon>
        <taxon>Bacteroidota</taxon>
        <taxon>Cytophagia</taxon>
        <taxon>Cytophagales</taxon>
        <taxon>Flammeovirgaceae</taxon>
        <taxon>Flammeovirga</taxon>
    </lineage>
</organism>
<dbReference type="PANTHER" id="PTHR47506">
    <property type="entry name" value="TRANSCRIPTIONAL REGULATORY PROTEIN"/>
    <property type="match status" value="1"/>
</dbReference>
<keyword evidence="1" id="KW-0805">Transcription regulation</keyword>
<keyword evidence="2 4" id="KW-0238">DNA-binding</keyword>
<dbReference type="SUPFAM" id="SSF46689">
    <property type="entry name" value="Homeodomain-like"/>
    <property type="match status" value="1"/>
</dbReference>
<keyword evidence="7" id="KW-1185">Reference proteome</keyword>
<dbReference type="EMBL" id="CP076128">
    <property type="protein sequence ID" value="QWG08965.1"/>
    <property type="molecule type" value="Genomic_DNA"/>
</dbReference>
<dbReference type="SUPFAM" id="SSF48498">
    <property type="entry name" value="Tetracyclin repressor-like, C-terminal domain"/>
    <property type="match status" value="1"/>
</dbReference>
<evidence type="ECO:0000256" key="3">
    <source>
        <dbReference type="ARBA" id="ARBA00023163"/>
    </source>
</evidence>
<dbReference type="PROSITE" id="PS01081">
    <property type="entry name" value="HTH_TETR_1"/>
    <property type="match status" value="1"/>
</dbReference>
<evidence type="ECO:0000256" key="4">
    <source>
        <dbReference type="PROSITE-ProRule" id="PRU00335"/>
    </source>
</evidence>
<dbReference type="PROSITE" id="PS50977">
    <property type="entry name" value="HTH_TETR_2"/>
    <property type="match status" value="1"/>
</dbReference>
<keyword evidence="3" id="KW-0804">Transcription</keyword>
<accession>A0ABX8GZC9</accession>
<dbReference type="Gene3D" id="1.10.357.10">
    <property type="entry name" value="Tetracycline Repressor, domain 2"/>
    <property type="match status" value="1"/>
</dbReference>
<protein>
    <submittedName>
        <fullName evidence="6">TetR/AcrR family transcriptional regulator</fullName>
    </submittedName>
</protein>
<gene>
    <name evidence="6" type="ORF">KM029_08480</name>
</gene>
<feature type="domain" description="HTH tetR-type" evidence="5">
    <location>
        <begin position="3"/>
        <end position="63"/>
    </location>
</feature>
<evidence type="ECO:0000313" key="6">
    <source>
        <dbReference type="EMBL" id="QWG08965.1"/>
    </source>
</evidence>
<evidence type="ECO:0000256" key="1">
    <source>
        <dbReference type="ARBA" id="ARBA00023015"/>
    </source>
</evidence>
<dbReference type="Pfam" id="PF00440">
    <property type="entry name" value="TetR_N"/>
    <property type="match status" value="1"/>
</dbReference>
<name>A0ABX8GZC9_9BACT</name>
<dbReference type="InterPro" id="IPR023772">
    <property type="entry name" value="DNA-bd_HTH_TetR-type_CS"/>
</dbReference>
<evidence type="ECO:0000313" key="7">
    <source>
        <dbReference type="Proteomes" id="UP000682802"/>
    </source>
</evidence>
<dbReference type="InterPro" id="IPR009057">
    <property type="entry name" value="Homeodomain-like_sf"/>
</dbReference>
<dbReference type="Proteomes" id="UP000682802">
    <property type="component" value="Chromosome 1"/>
</dbReference>
<sequence length="196" mass="22370">MSNSTKEHIIEVALQLFKAKGMNNISLNDVVKASSVSKGALYHHFKNKDELLIACLLSFWKNQSETWIEVPFEEMSLLDVINLLKVETANSIENFTSDHDNSFEFYITTLFSVRKYPQIQEFSKGFFNHFKNGIEKVIKNDQEAGVIKKEIIPSDLAQLIIATGEGLGVLSFAQIYDTPNEIFNNVYNQIYKSVTY</sequence>
<evidence type="ECO:0000259" key="5">
    <source>
        <dbReference type="PROSITE" id="PS50977"/>
    </source>
</evidence>
<evidence type="ECO:0000256" key="2">
    <source>
        <dbReference type="ARBA" id="ARBA00023125"/>
    </source>
</evidence>
<reference evidence="6 7" key="1">
    <citation type="submission" date="2021-05" db="EMBL/GenBank/DDBJ databases">
        <title>Comparative genomic studies on the polysaccharide-degrading batcterial strains of the Flammeovirga genus.</title>
        <authorList>
            <person name="Zewei F."/>
            <person name="Zheng Z."/>
            <person name="Yu L."/>
            <person name="Ruyue G."/>
            <person name="Yanhong M."/>
            <person name="Yuanyuan C."/>
            <person name="Jingyan G."/>
            <person name="Wenjun H."/>
        </authorList>
    </citation>
    <scope>NUCLEOTIDE SEQUENCE [LARGE SCALE GENOMIC DNA]</scope>
    <source>
        <strain evidence="6 7">YS10</strain>
    </source>
</reference>
<proteinExistence type="predicted"/>
<dbReference type="InterPro" id="IPR001647">
    <property type="entry name" value="HTH_TetR"/>
</dbReference>
<feature type="DNA-binding region" description="H-T-H motif" evidence="4">
    <location>
        <begin position="26"/>
        <end position="45"/>
    </location>
</feature>
<dbReference type="PANTHER" id="PTHR47506:SF1">
    <property type="entry name" value="HTH-TYPE TRANSCRIPTIONAL REGULATOR YJDC"/>
    <property type="match status" value="1"/>
</dbReference>